<keyword evidence="1" id="KW-1133">Transmembrane helix</keyword>
<evidence type="ECO:0008006" key="4">
    <source>
        <dbReference type="Google" id="ProtNLM"/>
    </source>
</evidence>
<evidence type="ECO:0000256" key="1">
    <source>
        <dbReference type="SAM" id="Phobius"/>
    </source>
</evidence>
<gene>
    <name evidence="2" type="ORF">ACFSDA_15020</name>
</gene>
<keyword evidence="1" id="KW-0472">Membrane</keyword>
<evidence type="ECO:0000313" key="2">
    <source>
        <dbReference type="EMBL" id="MFD1836375.1"/>
    </source>
</evidence>
<name>A0ABW4Q1T5_9MICO</name>
<dbReference type="EMBL" id="JBHUFL010000003">
    <property type="protein sequence ID" value="MFD1836375.1"/>
    <property type="molecule type" value="Genomic_DNA"/>
</dbReference>
<evidence type="ECO:0000313" key="3">
    <source>
        <dbReference type="Proteomes" id="UP001597280"/>
    </source>
</evidence>
<sequence length="177" mass="18304">MSGRPVPRRRRGPGAELRLATGRHLPAGARRGVRTAGPAGEDGNALVEFVVLGVALLIPTLYLVLTLGSVQSAVFAADVVARDAARIHAVEEDPGTARDRAARHTRLVLEDFGLEAQDVVTISCTEDPCSTPGGLVTAQVRIPVPVPGLGPFLGGGGPVAVSATHAVPVDRYRTPNG</sequence>
<protein>
    <recommendedName>
        <fullName evidence="4">TadE family protein</fullName>
    </recommendedName>
</protein>
<organism evidence="2 3">
    <name type="scientific">Brachybacterium rhamnosum</name>
    <dbReference type="NCBI Taxonomy" id="173361"/>
    <lineage>
        <taxon>Bacteria</taxon>
        <taxon>Bacillati</taxon>
        <taxon>Actinomycetota</taxon>
        <taxon>Actinomycetes</taxon>
        <taxon>Micrococcales</taxon>
        <taxon>Dermabacteraceae</taxon>
        <taxon>Brachybacterium</taxon>
    </lineage>
</organism>
<accession>A0ABW4Q1T5</accession>
<dbReference type="Proteomes" id="UP001597280">
    <property type="component" value="Unassembled WGS sequence"/>
</dbReference>
<feature type="transmembrane region" description="Helical" evidence="1">
    <location>
        <begin position="45"/>
        <end position="65"/>
    </location>
</feature>
<dbReference type="RefSeq" id="WP_343905823.1">
    <property type="nucleotide sequence ID" value="NZ_BAAAIS010000003.1"/>
</dbReference>
<reference evidence="3" key="1">
    <citation type="journal article" date="2019" name="Int. J. Syst. Evol. Microbiol.">
        <title>The Global Catalogue of Microorganisms (GCM) 10K type strain sequencing project: providing services to taxonomists for standard genome sequencing and annotation.</title>
        <authorList>
            <consortium name="The Broad Institute Genomics Platform"/>
            <consortium name="The Broad Institute Genome Sequencing Center for Infectious Disease"/>
            <person name="Wu L."/>
            <person name="Ma J."/>
        </authorList>
    </citation>
    <scope>NUCLEOTIDE SEQUENCE [LARGE SCALE GENOMIC DNA]</scope>
    <source>
        <strain evidence="3">JCM 11650</strain>
    </source>
</reference>
<keyword evidence="1" id="KW-0812">Transmembrane</keyword>
<keyword evidence="3" id="KW-1185">Reference proteome</keyword>
<comment type="caution">
    <text evidence="2">The sequence shown here is derived from an EMBL/GenBank/DDBJ whole genome shotgun (WGS) entry which is preliminary data.</text>
</comment>
<proteinExistence type="predicted"/>